<reference evidence="1" key="1">
    <citation type="journal article" date="2019" name="bioRxiv">
        <title>The Genome of the Zebra Mussel, Dreissena polymorpha: A Resource for Invasive Species Research.</title>
        <authorList>
            <person name="McCartney M.A."/>
            <person name="Auch B."/>
            <person name="Kono T."/>
            <person name="Mallez S."/>
            <person name="Zhang Y."/>
            <person name="Obille A."/>
            <person name="Becker A."/>
            <person name="Abrahante J.E."/>
            <person name="Garbe J."/>
            <person name="Badalamenti J.P."/>
            <person name="Herman A."/>
            <person name="Mangelson H."/>
            <person name="Liachko I."/>
            <person name="Sullivan S."/>
            <person name="Sone E.D."/>
            <person name="Koren S."/>
            <person name="Silverstein K.A.T."/>
            <person name="Beckman K.B."/>
            <person name="Gohl D.M."/>
        </authorList>
    </citation>
    <scope>NUCLEOTIDE SEQUENCE</scope>
    <source>
        <strain evidence="1">Duluth1</strain>
        <tissue evidence="1">Whole animal</tissue>
    </source>
</reference>
<keyword evidence="2" id="KW-1185">Reference proteome</keyword>
<dbReference type="EMBL" id="JAIWYP010000014">
    <property type="protein sequence ID" value="KAH3708643.1"/>
    <property type="molecule type" value="Genomic_DNA"/>
</dbReference>
<proteinExistence type="predicted"/>
<name>A0A9D3YWZ3_DREPO</name>
<protein>
    <submittedName>
        <fullName evidence="1">Uncharacterized protein</fullName>
    </submittedName>
</protein>
<evidence type="ECO:0000313" key="2">
    <source>
        <dbReference type="Proteomes" id="UP000828390"/>
    </source>
</evidence>
<comment type="caution">
    <text evidence="1">The sequence shown here is derived from an EMBL/GenBank/DDBJ whole genome shotgun (WGS) entry which is preliminary data.</text>
</comment>
<sequence length="105" mass="12052">MWYNFILLLESKDVSKDTLDAWERTWSSSARSQLVDRKREKGATNGYLEQQGSNGRHLNVLLQSSLHDGPGAVPIRVPNYVEHLNSDQRDVYRDILQNLRSTKAP</sequence>
<accession>A0A9D3YWZ3</accession>
<gene>
    <name evidence="1" type="ORF">DPMN_068100</name>
</gene>
<reference evidence="1" key="2">
    <citation type="submission" date="2020-11" db="EMBL/GenBank/DDBJ databases">
        <authorList>
            <person name="McCartney M.A."/>
            <person name="Auch B."/>
            <person name="Kono T."/>
            <person name="Mallez S."/>
            <person name="Becker A."/>
            <person name="Gohl D.M."/>
            <person name="Silverstein K.A.T."/>
            <person name="Koren S."/>
            <person name="Bechman K.B."/>
            <person name="Herman A."/>
            <person name="Abrahante J.E."/>
            <person name="Garbe J."/>
        </authorList>
    </citation>
    <scope>NUCLEOTIDE SEQUENCE</scope>
    <source>
        <strain evidence="1">Duluth1</strain>
        <tissue evidence="1">Whole animal</tissue>
    </source>
</reference>
<organism evidence="1 2">
    <name type="scientific">Dreissena polymorpha</name>
    <name type="common">Zebra mussel</name>
    <name type="synonym">Mytilus polymorpha</name>
    <dbReference type="NCBI Taxonomy" id="45954"/>
    <lineage>
        <taxon>Eukaryota</taxon>
        <taxon>Metazoa</taxon>
        <taxon>Spiralia</taxon>
        <taxon>Lophotrochozoa</taxon>
        <taxon>Mollusca</taxon>
        <taxon>Bivalvia</taxon>
        <taxon>Autobranchia</taxon>
        <taxon>Heteroconchia</taxon>
        <taxon>Euheterodonta</taxon>
        <taxon>Imparidentia</taxon>
        <taxon>Neoheterodontei</taxon>
        <taxon>Myida</taxon>
        <taxon>Dreissenoidea</taxon>
        <taxon>Dreissenidae</taxon>
        <taxon>Dreissena</taxon>
    </lineage>
</organism>
<evidence type="ECO:0000313" key="1">
    <source>
        <dbReference type="EMBL" id="KAH3708643.1"/>
    </source>
</evidence>
<dbReference type="AlphaFoldDB" id="A0A9D3YWZ3"/>
<dbReference type="Proteomes" id="UP000828390">
    <property type="component" value="Unassembled WGS sequence"/>
</dbReference>